<dbReference type="Proteomes" id="UP000321408">
    <property type="component" value="Chromosome"/>
</dbReference>
<dbReference type="KEGG" id="psyt:DSAG12_00096"/>
<keyword evidence="2" id="KW-0547">Nucleotide-binding</keyword>
<evidence type="ECO:0000313" key="6">
    <source>
        <dbReference type="Proteomes" id="UP000321408"/>
    </source>
</evidence>
<dbReference type="AlphaFoldDB" id="A0A5B9D5G8"/>
<evidence type="ECO:0000313" key="5">
    <source>
        <dbReference type="EMBL" id="QEE14285.1"/>
    </source>
</evidence>
<evidence type="ECO:0000256" key="1">
    <source>
        <dbReference type="ARBA" id="ARBA00005290"/>
    </source>
</evidence>
<dbReference type="GO" id="GO:0005525">
    <property type="term" value="F:GTP binding"/>
    <property type="evidence" value="ECO:0007669"/>
    <property type="project" value="UniProtKB-KW"/>
</dbReference>
<gene>
    <name evidence="5" type="ORF">DSAG12_00096</name>
</gene>
<dbReference type="Pfam" id="PF03029">
    <property type="entry name" value="ATP_bind_1"/>
    <property type="match status" value="1"/>
</dbReference>
<dbReference type="OrthoDB" id="31092at2157"/>
<sequence length="259" mass="28936">MLIQYIIGPAGSGKTTLIKSLVEYLQEYNQEISVVTINLDPGCRTLPYTPDIDIQDYVTVDAVMEKTGLGPNGAMIAATDLMVNYVEDLKYEINQYNDPEIILVDTPGQMELFSFRNSGPMIANALGFGSVKRGIIFTYDSTMCIHPNGFISTLLLAASVQFRFANLSQINLLTKKDLIHKEKLENILKWVDDEYELASATENLEHGMLRELTLSLGRTFREFGAISELLPISAKYGEGIEDVWGAIQRVVNDDTSPYY</sequence>
<reference evidence="5 6" key="1">
    <citation type="journal article" date="2020" name="Nature">
        <title>Isolation of an archaeon at the prokaryote-eukaryote interface.</title>
        <authorList>
            <person name="Imachi H."/>
            <person name="Nobu M.K."/>
            <person name="Nakahara N."/>
            <person name="Morono Y."/>
            <person name="Ogawara M."/>
            <person name="Takaki Y."/>
            <person name="Takano Y."/>
            <person name="Uematsu K."/>
            <person name="Ikuta T."/>
            <person name="Ito M."/>
            <person name="Matsui Y."/>
            <person name="Miyazaki M."/>
            <person name="Murata K."/>
            <person name="Saito Y."/>
            <person name="Sakai S."/>
            <person name="Song C."/>
            <person name="Tasumi E."/>
            <person name="Yamanaka Y."/>
            <person name="Yamaguchi T."/>
            <person name="Kamagata Y."/>
            <person name="Tamaki H."/>
            <person name="Takai K."/>
        </authorList>
    </citation>
    <scope>NUCLEOTIDE SEQUENCE [LARGE SCALE GENOMIC DNA]</scope>
    <source>
        <strain evidence="5 6">MK-D1</strain>
    </source>
</reference>
<comment type="similarity">
    <text evidence="1">Belongs to the GPN-loop GTPase family.</text>
</comment>
<evidence type="ECO:0000256" key="3">
    <source>
        <dbReference type="ARBA" id="ARBA00022801"/>
    </source>
</evidence>
<keyword evidence="6" id="KW-1185">Reference proteome</keyword>
<dbReference type="GO" id="GO:0003924">
    <property type="term" value="F:GTPase activity"/>
    <property type="evidence" value="ECO:0007669"/>
    <property type="project" value="TreeGrafter"/>
</dbReference>
<accession>A0A5B9D5G8</accession>
<dbReference type="InterPro" id="IPR004130">
    <property type="entry name" value="Gpn"/>
</dbReference>
<name>A0A5B9D5G8_9ARCH</name>
<evidence type="ECO:0000256" key="4">
    <source>
        <dbReference type="ARBA" id="ARBA00023134"/>
    </source>
</evidence>
<keyword evidence="4" id="KW-0342">GTP-binding</keyword>
<dbReference type="SUPFAM" id="SSF52540">
    <property type="entry name" value="P-loop containing nucleoside triphosphate hydrolases"/>
    <property type="match status" value="1"/>
</dbReference>
<dbReference type="Gene3D" id="3.40.50.300">
    <property type="entry name" value="P-loop containing nucleotide triphosphate hydrolases"/>
    <property type="match status" value="1"/>
</dbReference>
<dbReference type="GeneID" id="41328102"/>
<dbReference type="EMBL" id="CP042905">
    <property type="protein sequence ID" value="QEE14285.1"/>
    <property type="molecule type" value="Genomic_DNA"/>
</dbReference>
<dbReference type="InterPro" id="IPR027417">
    <property type="entry name" value="P-loop_NTPase"/>
</dbReference>
<dbReference type="RefSeq" id="WP_147661245.1">
    <property type="nucleotide sequence ID" value="NZ_CP042905.2"/>
</dbReference>
<organism evidence="5 6">
    <name type="scientific">Promethearchaeum syntrophicum</name>
    <dbReference type="NCBI Taxonomy" id="2594042"/>
    <lineage>
        <taxon>Archaea</taxon>
        <taxon>Promethearchaeati</taxon>
        <taxon>Promethearchaeota</taxon>
        <taxon>Promethearchaeia</taxon>
        <taxon>Promethearchaeales</taxon>
        <taxon>Promethearchaeaceae</taxon>
        <taxon>Promethearchaeum</taxon>
    </lineage>
</organism>
<dbReference type="PANTHER" id="PTHR21231:SF8">
    <property type="entry name" value="GPN-LOOP GTPASE 1"/>
    <property type="match status" value="1"/>
</dbReference>
<keyword evidence="3" id="KW-0378">Hydrolase</keyword>
<dbReference type="PANTHER" id="PTHR21231">
    <property type="entry name" value="XPA-BINDING PROTEIN 1-RELATED"/>
    <property type="match status" value="1"/>
</dbReference>
<protein>
    <submittedName>
        <fullName evidence="5">ATP/GTP-binding protein</fullName>
    </submittedName>
</protein>
<evidence type="ECO:0000256" key="2">
    <source>
        <dbReference type="ARBA" id="ARBA00022741"/>
    </source>
</evidence>
<proteinExistence type="inferred from homology"/>
<reference evidence="5 6" key="2">
    <citation type="journal article" date="2024" name="Int. J. Syst. Evol. Microbiol.">
        <title>Promethearchaeum syntrophicum gen. nov., sp. nov., an anaerobic, obligately syntrophic archaeon, the first isolate of the lineage 'Asgard' archaea, and proposal of the new archaeal phylum Promethearchaeota phyl. nov. and kingdom Promethearchaeati regn. nov.</title>
        <authorList>
            <person name="Imachi H."/>
            <person name="Nobu M.K."/>
            <person name="Kato S."/>
            <person name="Takaki Y."/>
            <person name="Miyazaki M."/>
            <person name="Miyata M."/>
            <person name="Ogawara M."/>
            <person name="Saito Y."/>
            <person name="Sakai S."/>
            <person name="Tahara Y.O."/>
            <person name="Takano Y."/>
            <person name="Tasumi E."/>
            <person name="Uematsu K."/>
            <person name="Yoshimura T."/>
            <person name="Itoh T."/>
            <person name="Ohkuma M."/>
            <person name="Takai K."/>
        </authorList>
    </citation>
    <scope>NUCLEOTIDE SEQUENCE [LARGE SCALE GENOMIC DNA]</scope>
    <source>
        <strain evidence="5 6">MK-D1</strain>
    </source>
</reference>